<dbReference type="GO" id="GO:0005737">
    <property type="term" value="C:cytoplasm"/>
    <property type="evidence" value="ECO:0007669"/>
    <property type="project" value="TreeGrafter"/>
</dbReference>
<feature type="region of interest" description="Disordered" evidence="4">
    <location>
        <begin position="342"/>
        <end position="384"/>
    </location>
</feature>
<feature type="domain" description="Rap-GAP" evidence="5">
    <location>
        <begin position="1797"/>
        <end position="2005"/>
    </location>
</feature>
<feature type="region of interest" description="Disordered" evidence="4">
    <location>
        <begin position="982"/>
        <end position="1009"/>
    </location>
</feature>
<feature type="compositionally biased region" description="Basic residues" evidence="4">
    <location>
        <begin position="2067"/>
        <end position="2077"/>
    </location>
</feature>
<dbReference type="InterPro" id="IPR016024">
    <property type="entry name" value="ARM-type_fold"/>
</dbReference>
<proteinExistence type="predicted"/>
<dbReference type="SUPFAM" id="SSF48371">
    <property type="entry name" value="ARM repeat"/>
    <property type="match status" value="1"/>
</dbReference>
<feature type="compositionally biased region" description="Low complexity" evidence="4">
    <location>
        <begin position="895"/>
        <end position="910"/>
    </location>
</feature>
<dbReference type="Pfam" id="PF20412">
    <property type="entry name" value="RALGAPB_N"/>
    <property type="match status" value="1"/>
</dbReference>
<dbReference type="PROSITE" id="PS50085">
    <property type="entry name" value="RAPGAP"/>
    <property type="match status" value="1"/>
</dbReference>
<dbReference type="Proteomes" id="UP000245341">
    <property type="component" value="Unplaced"/>
</dbReference>
<feature type="compositionally biased region" description="Polar residues" evidence="4">
    <location>
        <begin position="983"/>
        <end position="1009"/>
    </location>
</feature>
<dbReference type="InterPro" id="IPR035974">
    <property type="entry name" value="Rap/Ran-GAP_sf"/>
</dbReference>
<dbReference type="RefSeq" id="XP_030882767.1">
    <property type="nucleotide sequence ID" value="XM_031026907.1"/>
</dbReference>
<dbReference type="Gene3D" id="3.40.50.11210">
    <property type="entry name" value="Rap/Ran-GAP"/>
    <property type="match status" value="1"/>
</dbReference>
<evidence type="ECO:0000259" key="5">
    <source>
        <dbReference type="PROSITE" id="PS50085"/>
    </source>
</evidence>
<evidence type="ECO:0000256" key="2">
    <source>
        <dbReference type="ARBA" id="ARBA00022553"/>
    </source>
</evidence>
<protein>
    <submittedName>
        <fullName evidence="7">Ral GTPase-activating protein subunit alpha-1 isoform X10</fullName>
    </submittedName>
</protein>
<dbReference type="FunFam" id="3.40.50.11210:FF:000001">
    <property type="entry name" value="Ral GTPase-activating protein subunit alpha-1 isoform 1"/>
    <property type="match status" value="1"/>
</dbReference>
<organism evidence="6 7">
    <name type="scientific">Leptonychotes weddellii</name>
    <name type="common">Weddell seal</name>
    <name type="synonym">Otaria weddellii</name>
    <dbReference type="NCBI Taxonomy" id="9713"/>
    <lineage>
        <taxon>Eukaryota</taxon>
        <taxon>Metazoa</taxon>
        <taxon>Chordata</taxon>
        <taxon>Craniata</taxon>
        <taxon>Vertebrata</taxon>
        <taxon>Euteleostomi</taxon>
        <taxon>Mammalia</taxon>
        <taxon>Eutheria</taxon>
        <taxon>Laurasiatheria</taxon>
        <taxon>Carnivora</taxon>
        <taxon>Caniformia</taxon>
        <taxon>Pinnipedia</taxon>
        <taxon>Phocidae</taxon>
        <taxon>Monachinae</taxon>
        <taxon>Lobodontini</taxon>
        <taxon>Leptonychotes</taxon>
    </lineage>
</organism>
<dbReference type="InterPro" id="IPR046859">
    <property type="entry name" value="RGPA/RALGAPB_N"/>
</dbReference>
<dbReference type="InterPro" id="IPR027107">
    <property type="entry name" value="Tuberin/Ral-act_asu"/>
</dbReference>
<dbReference type="SUPFAM" id="SSF111347">
    <property type="entry name" value="Rap/Ran-GAP"/>
    <property type="match status" value="1"/>
</dbReference>
<keyword evidence="6" id="KW-1185">Reference proteome</keyword>
<gene>
    <name evidence="7" type="primary">RALGAPA1</name>
</gene>
<reference evidence="7" key="1">
    <citation type="submission" date="2025-08" db="UniProtKB">
        <authorList>
            <consortium name="RefSeq"/>
        </authorList>
    </citation>
    <scope>IDENTIFICATION</scope>
    <source>
        <tissue evidence="7">Liver</tissue>
    </source>
</reference>
<sequence length="2085" mass="234727">MFSKKPHGDVKKSTQKVLDTKKDALTRLKHLRIVIENAESIDLKQFFDQHFSHIYYVFFENFVTIEASLKQKGHKSQREELDAILFIFEKILQLLPERIHQRWQFHSIGLILKKLLHTGNSLKIRREGVRLFLLWLQALQNNCSKEQLWMFSCLIPGFSALQSEHGPRTLDNLINPPLNLQETQVTIEEITPLVPPQSGDKGQEDLTSYFLEALLKYIVIQVKSLEWKNKENQERGFSFLFSHFKKYYLPYIFPNICKENSLYHPVLDIPQVRPKPHYVMIKKDAETNEAIYCTKEPFIKARVIVIRWLVSFWLEPKPHTGPHIPGMEGEVLPKNIQRAAASLVSREENKNDNADKADRTTEPEQSHSNTSTLTEREPSSSSLCSIDEEHLTDIEIVRRVFSSKRSNVNFVTEIFRQAFLLPICEAAAMRKVVKVYQEWIQQEEKPLFMQEPEEIVISSSDLPCIDNVTDHVISMEEGEKREEEDGTDSADHVRNSTWAKNGTYQDVLHNASEEVTEQNIRAGTQAVLQVFIINSSNIFLLEPANEIKNLLDEHTDMCKRILNIYRFMVVQVSMDKKTWEQMLLVLLRVTESVLKMPSQAFLQFQGKKNMTLAGRLAGPLFQTLIVAWIKANLNVYISRELWDDLLSVLSSLTYWEELATEWSLTMETLTKVLARNLYSLDLSDLPLDKLSEQKQKKHKGKGVGHEFQKVSVDKSFSRGWSRDQPGQAPMRQRSATTTGSPGTEKARSIVRQKTVDIDDAQILPRPTRVRHFSQSEDTGNEVFGALNEEQPLPRSSSTSDILEPFTVERAKVNKEDMSPKLPPLNSDIGSSNANVPDLMDEFIAERLRSGNASTMTRRGSSPGSLEIPKDLPDILNKQNQMRPVDDPGVPSEWTSPASAGSSDLISSDSHSDSFSAFQYDGRKFDNFGFGADAGITSSADVDSGSGHHQSAEEQEVASLTTLQIDSETSSLNQQAFSAEVATVTGSESASPTHSALGSRSQTPSPSTLNMDHMEQKDLQLDEKLHHSVLQTPDDLEISEFPSECCSVMAGGTLTGWHADVATVMWRRMLGILGDVNAIMDPEIHAQVFDYLCELWQNLAKIRDNLGISTDNLTSPSPPVLIPPLRILTPWLFKATMLTDKYKQGKLHAYKLICNTMKRRQDVSPNRDFLTHFYNIMHCGLLHIDQDIVNTIIKHCSPQFFSLGLPGATMLIMDFIVAAGRVASSAFLNAPRVEAQVLLGSLVCFPNLYCELPALHPNIPDIAVSQFTDVKELIIKTVLSSARDEPSGPARCVALCSLGIWICEELVHESHHPQIKEALNVICVSLKFTNKTVAHVACNMLHMLVHYVPRLQIYQPDSPLKIIQILIATITHLLPSTEASSYEMDKRLVVSLLLCLLDWIMALPLKTLLQPVHATGAENDKIEKSVLNCIYKVLHGCVYGAQCFSNPRYFPMSLSDLASVDYDPFMHLESLKEPEPLHSPDSERSSKLQPVTEVKTQMQQGLISIAARTVITHLVNHLGHYPMSGGPAMLTSQVCENHDNHYSESTELSPELFESPNIQFFVLNNTTLVSCIQIRSEESIPGGGLSAGLASANSNVRIIVRDLSGKYSWDSAILYGPPPVSGLSEATSLVLSLSRQEKPEEPPTSNECLEDITVNDGISLQFKRGFRETVPTWDTIRDEEDVLDELLQYLGITSPECLQRTGISLNIPAPQPVCISEKQENDVINAILKQHTEEKEFVEKHFNDLNMKAVEQDEPTPQKPQSAFYYCRLLLSILGMNSWDKRRSFHLLKKNEKLLRELRNLDSRQCRETHKIAVFYVAEGQEDKHSILTNTGGSQAYEDFVAGLGWEVNLTNHCGFMGGLQKNKSTGLTTPYFATSTVEVIFHVSTRMPSDTDDSLTKKLRHLGNDEVHIVWSEHTRDYRRGIIPTEFGDVLIVIYPMKNHMFSIQIMKKPEVPFFGPLFDGAIVNGKVLPIMVRATAINASRALKSLIPLYQNFYEERARYLQTIVQHHLEPTTFEDFAAQVFSPAPYHHLPSDAVGSYPEILSSETPTATQVDGADLASPMSPRTSKSRMSMKLRRSSGSANKS</sequence>
<dbReference type="GO" id="GO:0005096">
    <property type="term" value="F:GTPase activator activity"/>
    <property type="evidence" value="ECO:0007669"/>
    <property type="project" value="UniProtKB-UniRule"/>
</dbReference>
<keyword evidence="1 3" id="KW-0343">GTPase activation</keyword>
<feature type="compositionally biased region" description="Polar residues" evidence="4">
    <location>
        <begin position="366"/>
        <end position="384"/>
    </location>
</feature>
<dbReference type="GO" id="GO:0051056">
    <property type="term" value="P:regulation of small GTPase mediated signal transduction"/>
    <property type="evidence" value="ECO:0007669"/>
    <property type="project" value="InterPro"/>
</dbReference>
<keyword evidence="2" id="KW-0597">Phosphoprotein</keyword>
<feature type="compositionally biased region" description="Polar residues" evidence="4">
    <location>
        <begin position="850"/>
        <end position="863"/>
    </location>
</feature>
<dbReference type="InterPro" id="IPR000331">
    <property type="entry name" value="Rap/Ran_GAP_dom"/>
</dbReference>
<feature type="compositionally biased region" description="Basic and acidic residues" evidence="4">
    <location>
        <begin position="345"/>
        <end position="365"/>
    </location>
</feature>
<evidence type="ECO:0000313" key="7">
    <source>
        <dbReference type="RefSeq" id="XP_030882767.1"/>
    </source>
</evidence>
<accession>A0A7F8QNH8</accession>
<dbReference type="Pfam" id="PF02145">
    <property type="entry name" value="Rap_GAP"/>
    <property type="match status" value="1"/>
</dbReference>
<feature type="region of interest" description="Disordered" evidence="4">
    <location>
        <begin position="715"/>
        <end position="776"/>
    </location>
</feature>
<dbReference type="PANTHER" id="PTHR10063">
    <property type="entry name" value="TUBERIN"/>
    <property type="match status" value="1"/>
</dbReference>
<evidence type="ECO:0000256" key="3">
    <source>
        <dbReference type="PROSITE-ProRule" id="PRU00165"/>
    </source>
</evidence>
<feature type="region of interest" description="Disordered" evidence="4">
    <location>
        <begin position="849"/>
        <end position="910"/>
    </location>
</feature>
<evidence type="ECO:0000256" key="1">
    <source>
        <dbReference type="ARBA" id="ARBA00022468"/>
    </source>
</evidence>
<dbReference type="GeneID" id="102750026"/>
<dbReference type="PANTHER" id="PTHR10063:SF3">
    <property type="entry name" value="RAL GTPASE-ACTIVATING PROTEIN SUBUNIT ALPHA-1"/>
    <property type="match status" value="1"/>
</dbReference>
<name>A0A7F8QNH8_LEPWE</name>
<evidence type="ECO:0000256" key="4">
    <source>
        <dbReference type="SAM" id="MobiDB-lite"/>
    </source>
</evidence>
<dbReference type="GO" id="GO:0005634">
    <property type="term" value="C:nucleus"/>
    <property type="evidence" value="ECO:0007669"/>
    <property type="project" value="InterPro"/>
</dbReference>
<dbReference type="CTD" id="253959"/>
<evidence type="ECO:0000313" key="6">
    <source>
        <dbReference type="Proteomes" id="UP000245341"/>
    </source>
</evidence>
<feature type="region of interest" description="Disordered" evidence="4">
    <location>
        <begin position="2046"/>
        <end position="2085"/>
    </location>
</feature>